<dbReference type="InterPro" id="IPR009057">
    <property type="entry name" value="Homeodomain-like_sf"/>
</dbReference>
<dbReference type="PANTHER" id="PTHR43280:SF32">
    <property type="entry name" value="TRANSCRIPTIONAL REGULATORY PROTEIN"/>
    <property type="match status" value="1"/>
</dbReference>
<dbReference type="Proteomes" id="UP001204015">
    <property type="component" value="Unassembled WGS sequence"/>
</dbReference>
<organism evidence="5 6">
    <name type="scientific">Segatella cerevisiae</name>
    <dbReference type="NCBI Taxonomy" id="2053716"/>
    <lineage>
        <taxon>Bacteria</taxon>
        <taxon>Pseudomonadati</taxon>
        <taxon>Bacteroidota</taxon>
        <taxon>Bacteroidia</taxon>
        <taxon>Bacteroidales</taxon>
        <taxon>Prevotellaceae</taxon>
        <taxon>Segatella</taxon>
    </lineage>
</organism>
<feature type="domain" description="HTH araC/xylS-type" evidence="4">
    <location>
        <begin position="195"/>
        <end position="293"/>
    </location>
</feature>
<sequence>MNIQEITEINIPLAKSLSQSKACLDDDLILFDRISDIPLPDKPCRLQCLLIALCTKGSLKYSLNTRELQAFTGDIIIIGRGQVINHIQQSRDCIGIAFMISYPFFHQIFTGIHNLSTLFLFSRQHPVLKLEPSEEEDIMNYFYLIRAKIREKVHRFRKDTIRLLLNTMSCDVCNIIYQIQSGDDRQSSRAEAIFTEFMKLVKENYKTAHRVKWYSDHLCMTSKYLSETVKTVSHHTPNEWLNSYIAAEIKIQLKDSSKSIKQIAMDLHFPNQGLMGKYFKGQTGMSPTSYRLSQKLE</sequence>
<dbReference type="Pfam" id="PF12833">
    <property type="entry name" value="HTH_18"/>
    <property type="match status" value="1"/>
</dbReference>
<keyword evidence="2" id="KW-0238">DNA-binding</keyword>
<keyword evidence="6" id="KW-1185">Reference proteome</keyword>
<dbReference type="SMART" id="SM00342">
    <property type="entry name" value="HTH_ARAC"/>
    <property type="match status" value="1"/>
</dbReference>
<evidence type="ECO:0000313" key="6">
    <source>
        <dbReference type="Proteomes" id="UP001204015"/>
    </source>
</evidence>
<dbReference type="PANTHER" id="PTHR43280">
    <property type="entry name" value="ARAC-FAMILY TRANSCRIPTIONAL REGULATOR"/>
    <property type="match status" value="1"/>
</dbReference>
<evidence type="ECO:0000256" key="1">
    <source>
        <dbReference type="ARBA" id="ARBA00023015"/>
    </source>
</evidence>
<name>A0ABT1BTV2_9BACT</name>
<reference evidence="5 6" key="1">
    <citation type="submission" date="2022-06" db="EMBL/GenBank/DDBJ databases">
        <title>A taxonomic note on the genus Prevotella: Description of four novel genera and emended description of the genera Hallella and Xylanibacter.</title>
        <authorList>
            <person name="Hitch T.C.A."/>
        </authorList>
    </citation>
    <scope>NUCLEOTIDE SEQUENCE [LARGE SCALE GENOMIC DNA]</scope>
    <source>
        <strain evidence="5 6">DSM 100619</strain>
    </source>
</reference>
<dbReference type="InterPro" id="IPR018060">
    <property type="entry name" value="HTH_AraC"/>
</dbReference>
<evidence type="ECO:0000256" key="2">
    <source>
        <dbReference type="ARBA" id="ARBA00023125"/>
    </source>
</evidence>
<proteinExistence type="predicted"/>
<keyword evidence="3" id="KW-0804">Transcription</keyword>
<dbReference type="Gene3D" id="1.10.10.60">
    <property type="entry name" value="Homeodomain-like"/>
    <property type="match status" value="1"/>
</dbReference>
<protein>
    <submittedName>
        <fullName evidence="5">Helix-turn-helix domain-containing protein</fullName>
    </submittedName>
</protein>
<accession>A0ABT1BTV2</accession>
<gene>
    <name evidence="5" type="ORF">NG821_01435</name>
</gene>
<evidence type="ECO:0000313" key="5">
    <source>
        <dbReference type="EMBL" id="MCO6024518.1"/>
    </source>
</evidence>
<dbReference type="SUPFAM" id="SSF46689">
    <property type="entry name" value="Homeodomain-like"/>
    <property type="match status" value="1"/>
</dbReference>
<evidence type="ECO:0000259" key="4">
    <source>
        <dbReference type="PROSITE" id="PS01124"/>
    </source>
</evidence>
<keyword evidence="1" id="KW-0805">Transcription regulation</keyword>
<dbReference type="PROSITE" id="PS01124">
    <property type="entry name" value="HTH_ARAC_FAMILY_2"/>
    <property type="match status" value="1"/>
</dbReference>
<comment type="caution">
    <text evidence="5">The sequence shown here is derived from an EMBL/GenBank/DDBJ whole genome shotgun (WGS) entry which is preliminary data.</text>
</comment>
<dbReference type="EMBL" id="JAMXLY010000003">
    <property type="protein sequence ID" value="MCO6024518.1"/>
    <property type="molecule type" value="Genomic_DNA"/>
</dbReference>
<evidence type="ECO:0000256" key="3">
    <source>
        <dbReference type="ARBA" id="ARBA00023163"/>
    </source>
</evidence>
<dbReference type="RefSeq" id="WP_252759882.1">
    <property type="nucleotide sequence ID" value="NZ_JAMXLY010000003.1"/>
</dbReference>